<dbReference type="InterPro" id="IPR002048">
    <property type="entry name" value="EF_hand_dom"/>
</dbReference>
<evidence type="ECO:0000256" key="2">
    <source>
        <dbReference type="SAM" id="MobiDB-lite"/>
    </source>
</evidence>
<evidence type="ECO:0000313" key="4">
    <source>
        <dbReference type="EnsemblProtists" id="EOD14262"/>
    </source>
</evidence>
<dbReference type="InterPro" id="IPR011992">
    <property type="entry name" value="EF-hand-dom_pair"/>
</dbReference>
<evidence type="ECO:0000256" key="1">
    <source>
        <dbReference type="ARBA" id="ARBA00022837"/>
    </source>
</evidence>
<dbReference type="CDD" id="cd00051">
    <property type="entry name" value="EFh"/>
    <property type="match status" value="1"/>
</dbReference>
<proteinExistence type="predicted"/>
<dbReference type="KEGG" id="ehx:EMIHUDRAFT_256604"/>
<dbReference type="SUPFAM" id="SSF47473">
    <property type="entry name" value="EF-hand"/>
    <property type="match status" value="1"/>
</dbReference>
<dbReference type="RefSeq" id="XP_005766691.1">
    <property type="nucleotide sequence ID" value="XM_005766634.1"/>
</dbReference>
<dbReference type="InterPro" id="IPR018247">
    <property type="entry name" value="EF_Hand_1_Ca_BS"/>
</dbReference>
<name>A0A0D3ISM7_EMIH1</name>
<dbReference type="PROSITE" id="PS00018">
    <property type="entry name" value="EF_HAND_1"/>
    <property type="match status" value="1"/>
</dbReference>
<reference evidence="4" key="2">
    <citation type="submission" date="2024-10" db="UniProtKB">
        <authorList>
            <consortium name="EnsemblProtists"/>
        </authorList>
    </citation>
    <scope>IDENTIFICATION</scope>
</reference>
<protein>
    <recommendedName>
        <fullName evidence="3">EF-hand domain-containing protein</fullName>
    </recommendedName>
</protein>
<sequence length="171" mass="18299">MGTPGVKAATVVFHDCDTGGKGFLTRHELRAAHIQLFGWHISAFDLDALQPKACPAAFELSDFCAYAVPKLLSQDPHDSVRRHFSALDPYCNGYITLDDLRNAAGEVAPHIPAATVRLLFCQVDSDGDGRVSFADFASLMEAARREAPASTRPGGEHCASSRVGASPKSTL</sequence>
<organism evidence="4 5">
    <name type="scientific">Emiliania huxleyi (strain CCMP1516)</name>
    <dbReference type="NCBI Taxonomy" id="280463"/>
    <lineage>
        <taxon>Eukaryota</taxon>
        <taxon>Haptista</taxon>
        <taxon>Haptophyta</taxon>
        <taxon>Prymnesiophyceae</taxon>
        <taxon>Isochrysidales</taxon>
        <taxon>Noelaerhabdaceae</taxon>
        <taxon>Emiliania</taxon>
    </lineage>
</organism>
<reference evidence="5" key="1">
    <citation type="journal article" date="2013" name="Nature">
        <title>Pan genome of the phytoplankton Emiliania underpins its global distribution.</title>
        <authorList>
            <person name="Read B.A."/>
            <person name="Kegel J."/>
            <person name="Klute M.J."/>
            <person name="Kuo A."/>
            <person name="Lefebvre S.C."/>
            <person name="Maumus F."/>
            <person name="Mayer C."/>
            <person name="Miller J."/>
            <person name="Monier A."/>
            <person name="Salamov A."/>
            <person name="Young J."/>
            <person name="Aguilar M."/>
            <person name="Claverie J.M."/>
            <person name="Frickenhaus S."/>
            <person name="Gonzalez K."/>
            <person name="Herman E.K."/>
            <person name="Lin Y.C."/>
            <person name="Napier J."/>
            <person name="Ogata H."/>
            <person name="Sarno A.F."/>
            <person name="Shmutz J."/>
            <person name="Schroeder D."/>
            <person name="de Vargas C."/>
            <person name="Verret F."/>
            <person name="von Dassow P."/>
            <person name="Valentin K."/>
            <person name="Van de Peer Y."/>
            <person name="Wheeler G."/>
            <person name="Dacks J.B."/>
            <person name="Delwiche C.F."/>
            <person name="Dyhrman S.T."/>
            <person name="Glockner G."/>
            <person name="John U."/>
            <person name="Richards T."/>
            <person name="Worden A.Z."/>
            <person name="Zhang X."/>
            <person name="Grigoriev I.V."/>
            <person name="Allen A.E."/>
            <person name="Bidle K."/>
            <person name="Borodovsky M."/>
            <person name="Bowler C."/>
            <person name="Brownlee C."/>
            <person name="Cock J.M."/>
            <person name="Elias M."/>
            <person name="Gladyshev V.N."/>
            <person name="Groth M."/>
            <person name="Guda C."/>
            <person name="Hadaegh A."/>
            <person name="Iglesias-Rodriguez M.D."/>
            <person name="Jenkins J."/>
            <person name="Jones B.M."/>
            <person name="Lawson T."/>
            <person name="Leese F."/>
            <person name="Lindquist E."/>
            <person name="Lobanov A."/>
            <person name="Lomsadze A."/>
            <person name="Malik S.B."/>
            <person name="Marsh M.E."/>
            <person name="Mackinder L."/>
            <person name="Mock T."/>
            <person name="Mueller-Roeber B."/>
            <person name="Pagarete A."/>
            <person name="Parker M."/>
            <person name="Probert I."/>
            <person name="Quesneville H."/>
            <person name="Raines C."/>
            <person name="Rensing S.A."/>
            <person name="Riano-Pachon D.M."/>
            <person name="Richier S."/>
            <person name="Rokitta S."/>
            <person name="Shiraiwa Y."/>
            <person name="Soanes D.M."/>
            <person name="van der Giezen M."/>
            <person name="Wahlund T.M."/>
            <person name="Williams B."/>
            <person name="Wilson W."/>
            <person name="Wolfe G."/>
            <person name="Wurch L.L."/>
        </authorList>
    </citation>
    <scope>NUCLEOTIDE SEQUENCE</scope>
</reference>
<dbReference type="OMA" id="DCPGVPL"/>
<feature type="region of interest" description="Disordered" evidence="2">
    <location>
        <begin position="145"/>
        <end position="171"/>
    </location>
</feature>
<dbReference type="Pfam" id="PF13499">
    <property type="entry name" value="EF-hand_7"/>
    <property type="match status" value="1"/>
</dbReference>
<accession>A0A0D3ISM7</accession>
<dbReference type="SMART" id="SM00054">
    <property type="entry name" value="EFh"/>
    <property type="match status" value="3"/>
</dbReference>
<feature type="domain" description="EF-hand" evidence="3">
    <location>
        <begin position="75"/>
        <end position="110"/>
    </location>
</feature>
<evidence type="ECO:0000313" key="5">
    <source>
        <dbReference type="Proteomes" id="UP000013827"/>
    </source>
</evidence>
<evidence type="ECO:0000259" key="3">
    <source>
        <dbReference type="PROSITE" id="PS50222"/>
    </source>
</evidence>
<dbReference type="eggNOG" id="KOG0027">
    <property type="taxonomic scope" value="Eukaryota"/>
</dbReference>
<dbReference type="Gene3D" id="1.10.238.10">
    <property type="entry name" value="EF-hand"/>
    <property type="match status" value="1"/>
</dbReference>
<dbReference type="STRING" id="2903.R1BWW2"/>
<dbReference type="Proteomes" id="UP000013827">
    <property type="component" value="Unassembled WGS sequence"/>
</dbReference>
<feature type="domain" description="EF-hand" evidence="3">
    <location>
        <begin position="111"/>
        <end position="146"/>
    </location>
</feature>
<dbReference type="GeneID" id="17260413"/>
<dbReference type="PROSITE" id="PS50222">
    <property type="entry name" value="EF_HAND_2"/>
    <property type="match status" value="2"/>
</dbReference>
<dbReference type="HOGENOM" id="CLU_1565795_0_0_1"/>
<keyword evidence="1" id="KW-0106">Calcium</keyword>
<keyword evidence="5" id="KW-1185">Reference proteome</keyword>
<dbReference type="AlphaFoldDB" id="A0A0D3ISM7"/>
<dbReference type="PaxDb" id="2903-EOD14262"/>
<dbReference type="GO" id="GO:0005509">
    <property type="term" value="F:calcium ion binding"/>
    <property type="evidence" value="ECO:0007669"/>
    <property type="project" value="InterPro"/>
</dbReference>
<dbReference type="EnsemblProtists" id="EOD14262">
    <property type="protein sequence ID" value="EOD14262"/>
    <property type="gene ID" value="EMIHUDRAFT_256604"/>
</dbReference>